<sequence>MKTFVILVCYAVLSTAVILDKEPFKRIIPADRLRDFPGHCFAATLCKNVKPGETWSLSPFCGESRCAPLLDKKNRTILAEEVTDCGPLIDLEKSPGCKLMKEDTDTTAPFPECCPVYDCEEDTEVIYANPPKSKKKTNLNNLITQSYTPKTCNHISLKLQE</sequence>
<dbReference type="Pfam" id="PF15430">
    <property type="entry name" value="SVWC"/>
    <property type="match status" value="1"/>
</dbReference>
<proteinExistence type="predicted"/>
<evidence type="ECO:0000256" key="1">
    <source>
        <dbReference type="ARBA" id="ARBA00004613"/>
    </source>
</evidence>
<comment type="subcellular location">
    <subcellularLocation>
        <location evidence="1">Secreted</location>
    </subcellularLocation>
</comment>
<dbReference type="SMART" id="SM01318">
    <property type="entry name" value="SVWC"/>
    <property type="match status" value="1"/>
</dbReference>
<keyword evidence="2" id="KW-0964">Secreted</keyword>
<dbReference type="GO" id="GO:0005576">
    <property type="term" value="C:extracellular region"/>
    <property type="evidence" value="ECO:0007669"/>
    <property type="project" value="UniProtKB-SubCell"/>
</dbReference>
<evidence type="ECO:0000313" key="5">
    <source>
        <dbReference type="Proteomes" id="UP000675881"/>
    </source>
</evidence>
<organism evidence="4 5">
    <name type="scientific">Lepeophtheirus salmonis</name>
    <name type="common">Salmon louse</name>
    <name type="synonym">Caligus salmonis</name>
    <dbReference type="NCBI Taxonomy" id="72036"/>
    <lineage>
        <taxon>Eukaryota</taxon>
        <taxon>Metazoa</taxon>
        <taxon>Ecdysozoa</taxon>
        <taxon>Arthropoda</taxon>
        <taxon>Crustacea</taxon>
        <taxon>Multicrustacea</taxon>
        <taxon>Hexanauplia</taxon>
        <taxon>Copepoda</taxon>
        <taxon>Siphonostomatoida</taxon>
        <taxon>Caligidae</taxon>
        <taxon>Lepeophtheirus</taxon>
    </lineage>
</organism>
<dbReference type="OrthoDB" id="6329054at2759"/>
<name>A0A7R8CW61_LEPSM</name>
<keyword evidence="5" id="KW-1185">Reference proteome</keyword>
<gene>
    <name evidence="4" type="ORF">LSAA_9610</name>
</gene>
<accession>A0A7R8CW61</accession>
<reference evidence="4" key="1">
    <citation type="submission" date="2021-02" db="EMBL/GenBank/DDBJ databases">
        <authorList>
            <person name="Bekaert M."/>
        </authorList>
    </citation>
    <scope>NUCLEOTIDE SEQUENCE</scope>
    <source>
        <strain evidence="4">IoA-00</strain>
    </source>
</reference>
<evidence type="ECO:0000256" key="2">
    <source>
        <dbReference type="ARBA" id="ARBA00022525"/>
    </source>
</evidence>
<dbReference type="InterPro" id="IPR029277">
    <property type="entry name" value="SVWC_dom"/>
</dbReference>
<dbReference type="EMBL" id="HG994584">
    <property type="protein sequence ID" value="CAF2949586.1"/>
    <property type="molecule type" value="Genomic_DNA"/>
</dbReference>
<protein>
    <submittedName>
        <fullName evidence="4">(salmon louse) hypothetical protein</fullName>
    </submittedName>
</protein>
<dbReference type="Proteomes" id="UP000675881">
    <property type="component" value="Chromosome 5"/>
</dbReference>
<evidence type="ECO:0000259" key="3">
    <source>
        <dbReference type="SMART" id="SM01318"/>
    </source>
</evidence>
<feature type="domain" description="Single" evidence="3">
    <location>
        <begin position="40"/>
        <end position="119"/>
    </location>
</feature>
<dbReference type="AlphaFoldDB" id="A0A7R8CW61"/>
<evidence type="ECO:0000313" key="4">
    <source>
        <dbReference type="EMBL" id="CAF2949586.1"/>
    </source>
</evidence>